<dbReference type="EMBL" id="CAJVPW010000443">
    <property type="protein sequence ID" value="CAG8454226.1"/>
    <property type="molecule type" value="Genomic_DNA"/>
</dbReference>
<organism evidence="1 2">
    <name type="scientific">Cetraspora pellucida</name>
    <dbReference type="NCBI Taxonomy" id="1433469"/>
    <lineage>
        <taxon>Eukaryota</taxon>
        <taxon>Fungi</taxon>
        <taxon>Fungi incertae sedis</taxon>
        <taxon>Mucoromycota</taxon>
        <taxon>Glomeromycotina</taxon>
        <taxon>Glomeromycetes</taxon>
        <taxon>Diversisporales</taxon>
        <taxon>Gigasporaceae</taxon>
        <taxon>Cetraspora</taxon>
    </lineage>
</organism>
<sequence>MILYSCETIFKNISELTSAKSLKSFNTYNDDNKNNNKDDNKGSNEDGNNYKNVYKNNVKLDKNKEQNSQDKDVDYDNTRYKCLFNNTSNNSDSIQKLFI</sequence>
<accession>A0ACA9K5P8</accession>
<evidence type="ECO:0000313" key="2">
    <source>
        <dbReference type="Proteomes" id="UP000789366"/>
    </source>
</evidence>
<dbReference type="Proteomes" id="UP000789366">
    <property type="component" value="Unassembled WGS sequence"/>
</dbReference>
<protein>
    <submittedName>
        <fullName evidence="1">2576_t:CDS:1</fullName>
    </submittedName>
</protein>
<evidence type="ECO:0000313" key="1">
    <source>
        <dbReference type="EMBL" id="CAG8454226.1"/>
    </source>
</evidence>
<gene>
    <name evidence="1" type="ORF">SPELUC_LOCUS958</name>
</gene>
<comment type="caution">
    <text evidence="1">The sequence shown here is derived from an EMBL/GenBank/DDBJ whole genome shotgun (WGS) entry which is preliminary data.</text>
</comment>
<name>A0ACA9K5P8_9GLOM</name>
<keyword evidence="2" id="KW-1185">Reference proteome</keyword>
<reference evidence="1" key="1">
    <citation type="submission" date="2021-06" db="EMBL/GenBank/DDBJ databases">
        <authorList>
            <person name="Kallberg Y."/>
            <person name="Tangrot J."/>
            <person name="Rosling A."/>
        </authorList>
    </citation>
    <scope>NUCLEOTIDE SEQUENCE</scope>
    <source>
        <strain evidence="1">28 12/20/2015</strain>
    </source>
</reference>
<proteinExistence type="predicted"/>